<sequence length="501" mass="51105">MSAPTPAPGDDRPREGYYPDPSIPGYVRYWNGAAWVPGTSRPAPADGEPLAPPPGVRSAQPAVEETGPHFFDEDPEPVRQDTHDAQHGSRPEPASAWGADRSRQSGFGGEQDQRVSWPAAQGSDPRVPADPPAQPDGDAARTDGTASIPPTDSEAAASGNTFVFRRPTAKSQGTDAGTGGTEDAAEDPGTMTFRALTPRTGAQGGSAGTPGPAASGAPAAGPVAAPHASGPAVPNQAASGGWTPSPGTPAQTPTGNSGGPGFGAGKAAAARAAAAQAPPPTVPHQASAPATPVSPGSGGGQSSWAQQVHRLASTAAPDDQPVAPWKPPVEDVFQAAARRQAAARPAGLGKRLAARLIDTLVIAGITSVAAVPLGAQALDHIQGKIDEAKLSGQTVTVWLLDGTTSAYLAVVVAVLLLSGVLYEALPTAKWGRTLGKKLLGLEVRDIEAHEPPSFGAALRRWLVYSVPGLLCVGLIGVLWCLFDKPWRQCWHDKAARTFVAG</sequence>
<name>A0A4Y3VTG5_9ACTN</name>
<feature type="compositionally biased region" description="Low complexity" evidence="6">
    <location>
        <begin position="265"/>
        <end position="276"/>
    </location>
</feature>
<dbReference type="InterPro" id="IPR051791">
    <property type="entry name" value="Pra-immunoreactive"/>
</dbReference>
<evidence type="ECO:0000256" key="2">
    <source>
        <dbReference type="ARBA" id="ARBA00022475"/>
    </source>
</evidence>
<dbReference type="GO" id="GO:0005886">
    <property type="term" value="C:plasma membrane"/>
    <property type="evidence" value="ECO:0007669"/>
    <property type="project" value="UniProtKB-SubCell"/>
</dbReference>
<keyword evidence="3 7" id="KW-0812">Transmembrane</keyword>
<keyword evidence="4 7" id="KW-1133">Transmembrane helix</keyword>
<evidence type="ECO:0000313" key="11">
    <source>
        <dbReference type="Proteomes" id="UP000317881"/>
    </source>
</evidence>
<dbReference type="InterPro" id="IPR018929">
    <property type="entry name" value="DUF2510"/>
</dbReference>
<dbReference type="Pfam" id="PF10708">
    <property type="entry name" value="DUF2510"/>
    <property type="match status" value="1"/>
</dbReference>
<evidence type="ECO:0000256" key="4">
    <source>
        <dbReference type="ARBA" id="ARBA00022989"/>
    </source>
</evidence>
<comment type="caution">
    <text evidence="10">The sequence shown here is derived from an EMBL/GenBank/DDBJ whole genome shotgun (WGS) entry which is preliminary data.</text>
</comment>
<feature type="region of interest" description="Disordered" evidence="6">
    <location>
        <begin position="1"/>
        <end position="305"/>
    </location>
</feature>
<dbReference type="OrthoDB" id="4207282at2"/>
<keyword evidence="11" id="KW-1185">Reference proteome</keyword>
<dbReference type="PANTHER" id="PTHR36115:SF4">
    <property type="entry name" value="MEMBRANE PROTEIN"/>
    <property type="match status" value="1"/>
</dbReference>
<feature type="transmembrane region" description="Helical" evidence="7">
    <location>
        <begin position="461"/>
        <end position="482"/>
    </location>
</feature>
<evidence type="ECO:0000259" key="9">
    <source>
        <dbReference type="Pfam" id="PF10708"/>
    </source>
</evidence>
<dbReference type="EMBL" id="BJND01000070">
    <property type="protein sequence ID" value="GEC09365.1"/>
    <property type="molecule type" value="Genomic_DNA"/>
</dbReference>
<feature type="transmembrane region" description="Helical" evidence="7">
    <location>
        <begin position="398"/>
        <end position="422"/>
    </location>
</feature>
<proteinExistence type="predicted"/>
<feature type="compositionally biased region" description="Low complexity" evidence="6">
    <location>
        <begin position="209"/>
        <end position="234"/>
    </location>
</feature>
<keyword evidence="2" id="KW-1003">Cell membrane</keyword>
<feature type="domain" description="DUF2510" evidence="9">
    <location>
        <begin position="16"/>
        <end position="46"/>
    </location>
</feature>
<dbReference type="RefSeq" id="WP_141314026.1">
    <property type="nucleotide sequence ID" value="NZ_BJND01000070.1"/>
</dbReference>
<evidence type="ECO:0000256" key="7">
    <source>
        <dbReference type="SAM" id="Phobius"/>
    </source>
</evidence>
<feature type="compositionally biased region" description="Basic and acidic residues" evidence="6">
    <location>
        <begin position="66"/>
        <end position="90"/>
    </location>
</feature>
<evidence type="ECO:0000313" key="10">
    <source>
        <dbReference type="EMBL" id="GEC09365.1"/>
    </source>
</evidence>
<gene>
    <name evidence="10" type="ORF">SSP24_70200</name>
</gene>
<dbReference type="Pfam" id="PF06271">
    <property type="entry name" value="RDD"/>
    <property type="match status" value="1"/>
</dbReference>
<dbReference type="Proteomes" id="UP000317881">
    <property type="component" value="Unassembled WGS sequence"/>
</dbReference>
<feature type="domain" description="RDD" evidence="8">
    <location>
        <begin position="346"/>
        <end position="495"/>
    </location>
</feature>
<keyword evidence="5 7" id="KW-0472">Membrane</keyword>
<dbReference type="PANTHER" id="PTHR36115">
    <property type="entry name" value="PROLINE-RICH ANTIGEN HOMOLOG-RELATED"/>
    <property type="match status" value="1"/>
</dbReference>
<accession>A0A4Y3VTG5</accession>
<evidence type="ECO:0000256" key="3">
    <source>
        <dbReference type="ARBA" id="ARBA00022692"/>
    </source>
</evidence>
<dbReference type="InterPro" id="IPR010432">
    <property type="entry name" value="RDD"/>
</dbReference>
<protein>
    <recommendedName>
        <fullName evidence="12">RDD family protein</fullName>
    </recommendedName>
</protein>
<organism evidence="10 11">
    <name type="scientific">Streptomyces spinoverrucosus</name>
    <dbReference type="NCBI Taxonomy" id="284043"/>
    <lineage>
        <taxon>Bacteria</taxon>
        <taxon>Bacillati</taxon>
        <taxon>Actinomycetota</taxon>
        <taxon>Actinomycetes</taxon>
        <taxon>Kitasatosporales</taxon>
        <taxon>Streptomycetaceae</taxon>
        <taxon>Streptomyces</taxon>
    </lineage>
</organism>
<evidence type="ECO:0000259" key="8">
    <source>
        <dbReference type="Pfam" id="PF06271"/>
    </source>
</evidence>
<dbReference type="AlphaFoldDB" id="A0A4Y3VTG5"/>
<evidence type="ECO:0000256" key="5">
    <source>
        <dbReference type="ARBA" id="ARBA00023136"/>
    </source>
</evidence>
<comment type="subcellular location">
    <subcellularLocation>
        <location evidence="1">Cell membrane</location>
        <topology evidence="1">Multi-pass membrane protein</topology>
    </subcellularLocation>
</comment>
<reference evidence="10 11" key="1">
    <citation type="submission" date="2019-06" db="EMBL/GenBank/DDBJ databases">
        <title>Whole genome shotgun sequence of Streptomyces spinoverrucosus NBRC 14228.</title>
        <authorList>
            <person name="Hosoyama A."/>
            <person name="Uohara A."/>
            <person name="Ohji S."/>
            <person name="Ichikawa N."/>
        </authorList>
    </citation>
    <scope>NUCLEOTIDE SEQUENCE [LARGE SCALE GENOMIC DNA]</scope>
    <source>
        <strain evidence="10 11">NBRC 14228</strain>
    </source>
</reference>
<evidence type="ECO:0000256" key="1">
    <source>
        <dbReference type="ARBA" id="ARBA00004651"/>
    </source>
</evidence>
<feature type="transmembrane region" description="Helical" evidence="7">
    <location>
        <begin position="360"/>
        <end position="378"/>
    </location>
</feature>
<evidence type="ECO:0008006" key="12">
    <source>
        <dbReference type="Google" id="ProtNLM"/>
    </source>
</evidence>
<evidence type="ECO:0000256" key="6">
    <source>
        <dbReference type="SAM" id="MobiDB-lite"/>
    </source>
</evidence>